<evidence type="ECO:0000256" key="8">
    <source>
        <dbReference type="SAM" id="Phobius"/>
    </source>
</evidence>
<dbReference type="InterPro" id="IPR019533">
    <property type="entry name" value="Peptidase_S26"/>
</dbReference>
<evidence type="ECO:0000313" key="10">
    <source>
        <dbReference type="EMBL" id="ETK01927.1"/>
    </source>
</evidence>
<dbReference type="GO" id="GO:0016020">
    <property type="term" value="C:membrane"/>
    <property type="evidence" value="ECO:0007669"/>
    <property type="project" value="InterPro"/>
</dbReference>
<dbReference type="Gene3D" id="2.10.109.10">
    <property type="entry name" value="Umud Fragment, subunit A"/>
    <property type="match status" value="2"/>
</dbReference>
<evidence type="ECO:0000313" key="11">
    <source>
        <dbReference type="Proteomes" id="UP000018837"/>
    </source>
</evidence>
<proteinExistence type="inferred from homology"/>
<gene>
    <name evidence="10" type="ORF">N425_06920</name>
</gene>
<evidence type="ECO:0000256" key="2">
    <source>
        <dbReference type="ARBA" id="ARBA00009370"/>
    </source>
</evidence>
<keyword evidence="8" id="KW-0472">Membrane</keyword>
<feature type="domain" description="Peptidase S26" evidence="9">
    <location>
        <begin position="64"/>
        <end position="243"/>
    </location>
</feature>
<organism evidence="10 11">
    <name type="scientific">Tannerella sp. oral taxon BU063 isolate Cell 2</name>
    <dbReference type="NCBI Taxonomy" id="1411148"/>
    <lineage>
        <taxon>Bacteria</taxon>
        <taxon>Pseudomonadati</taxon>
        <taxon>Bacteroidota</taxon>
        <taxon>Bacteroidia</taxon>
        <taxon>Bacteroidales</taxon>
        <taxon>Tannerellaceae</taxon>
        <taxon>Tannerella</taxon>
    </lineage>
</organism>
<evidence type="ECO:0000259" key="9">
    <source>
        <dbReference type="Pfam" id="PF10502"/>
    </source>
</evidence>
<dbReference type="PATRIC" id="fig|1411148.3.peg.1045"/>
<dbReference type="Proteomes" id="UP000018837">
    <property type="component" value="Unassembled WGS sequence"/>
</dbReference>
<sequence>MKKISRRQWIGFGIWATLYVLFCIWMENLWLLLGLFVLADIFLTRFVPWGAWKRSKNKHVREALEWVDDILFALIAVYFINLFVFQNYQIPTASLEKTLLVGDYLFVSKLSYGPRVPNTPLSFPLVQNTMPFFNCKSYLDWPHWGYKRVKGLGHVQRNDIVVFNLPTGDTVALLQQNPDYYWLTQENGYDVVNTRRDIFGKIVYRPVDKRENYVKRCVGLPGDTLMLRNNKLYINGRLQKDPVCMQLCYFVETNGTLLTEEQFRKMNISREDRRLVSAGQHNEDLYYYEALAYLGFTTNADGRYNPVYRLPLTAEALAYLRKLPFVRTIKVEPAELGGATYPPGYVTGWTRDDFGPIWIPRKGATIDLNERNLALYRRCIVNYEGNRMERRSDGTLLINGQPATTYTFKYDYYWMMGDNRHNSADSRSWGFVPEDHIIGKPILIWLSIDKDRSLFNGGIRWNRMFRRVRSD</sequence>
<evidence type="ECO:0000256" key="7">
    <source>
        <dbReference type="PIRSR" id="PIRSR600223-1"/>
    </source>
</evidence>
<dbReference type="EMBL" id="AYUF01000425">
    <property type="protein sequence ID" value="ETK01927.1"/>
    <property type="molecule type" value="Genomic_DNA"/>
</dbReference>
<feature type="active site" evidence="7">
    <location>
        <position position="215"/>
    </location>
</feature>
<feature type="domain" description="Peptidase S26" evidence="9">
    <location>
        <begin position="364"/>
        <end position="445"/>
    </location>
</feature>
<comment type="caution">
    <text evidence="10">The sequence shown here is derived from an EMBL/GenBank/DDBJ whole genome shotgun (WGS) entry which is preliminary data.</text>
</comment>
<feature type="transmembrane region" description="Helical" evidence="8">
    <location>
        <begin position="33"/>
        <end position="52"/>
    </location>
</feature>
<feature type="transmembrane region" description="Helical" evidence="8">
    <location>
        <begin position="64"/>
        <end position="85"/>
    </location>
</feature>
<comment type="similarity">
    <text evidence="2">Belongs to the peptidase S26 family.</text>
</comment>
<evidence type="ECO:0000256" key="4">
    <source>
        <dbReference type="ARBA" id="ARBA00019232"/>
    </source>
</evidence>
<dbReference type="GO" id="GO:0004252">
    <property type="term" value="F:serine-type endopeptidase activity"/>
    <property type="evidence" value="ECO:0007669"/>
    <property type="project" value="InterPro"/>
</dbReference>
<dbReference type="CDD" id="cd06530">
    <property type="entry name" value="S26_SPase_I"/>
    <property type="match status" value="2"/>
</dbReference>
<evidence type="ECO:0000256" key="3">
    <source>
        <dbReference type="ARBA" id="ARBA00013208"/>
    </source>
</evidence>
<dbReference type="PRINTS" id="PR00727">
    <property type="entry name" value="LEADERPTASE"/>
</dbReference>
<dbReference type="EC" id="3.4.21.89" evidence="3"/>
<dbReference type="InterPro" id="IPR019758">
    <property type="entry name" value="Pept_S26A_signal_pept_1_CS"/>
</dbReference>
<dbReference type="SUPFAM" id="SSF51306">
    <property type="entry name" value="LexA/Signal peptidase"/>
    <property type="match status" value="1"/>
</dbReference>
<accession>W2C609</accession>
<feature type="active site" evidence="7">
    <location>
        <position position="94"/>
    </location>
</feature>
<keyword evidence="8" id="KW-1133">Transmembrane helix</keyword>
<dbReference type="PANTHER" id="PTHR43390">
    <property type="entry name" value="SIGNAL PEPTIDASE I"/>
    <property type="match status" value="1"/>
</dbReference>
<evidence type="ECO:0000256" key="1">
    <source>
        <dbReference type="ARBA" id="ARBA00000677"/>
    </source>
</evidence>
<keyword evidence="5" id="KW-0378">Hydrolase</keyword>
<dbReference type="PROSITE" id="PS00761">
    <property type="entry name" value="SPASE_I_3"/>
    <property type="match status" value="1"/>
</dbReference>
<dbReference type="Pfam" id="PF10502">
    <property type="entry name" value="Peptidase_S26"/>
    <property type="match status" value="2"/>
</dbReference>
<dbReference type="PANTHER" id="PTHR43390:SF1">
    <property type="entry name" value="CHLOROPLAST PROCESSING PEPTIDASE"/>
    <property type="match status" value="1"/>
</dbReference>
<dbReference type="GO" id="GO:0009003">
    <property type="term" value="F:signal peptidase activity"/>
    <property type="evidence" value="ECO:0007669"/>
    <property type="project" value="UniProtKB-EC"/>
</dbReference>
<feature type="transmembrane region" description="Helical" evidence="8">
    <location>
        <begin position="9"/>
        <end position="27"/>
    </location>
</feature>
<keyword evidence="8" id="KW-0812">Transmembrane</keyword>
<name>W2C609_9BACT</name>
<protein>
    <recommendedName>
        <fullName evidence="4">Signal peptidase I</fullName>
        <ecNumber evidence="3">3.4.21.89</ecNumber>
    </recommendedName>
    <alternativeName>
        <fullName evidence="6">Leader peptidase I</fullName>
    </alternativeName>
</protein>
<evidence type="ECO:0000256" key="6">
    <source>
        <dbReference type="ARBA" id="ARBA00029906"/>
    </source>
</evidence>
<evidence type="ECO:0000256" key="5">
    <source>
        <dbReference type="ARBA" id="ARBA00022801"/>
    </source>
</evidence>
<dbReference type="InterPro" id="IPR000223">
    <property type="entry name" value="Pept_S26A_signal_pept_1"/>
</dbReference>
<dbReference type="AlphaFoldDB" id="W2C609"/>
<dbReference type="GO" id="GO:0006465">
    <property type="term" value="P:signal peptide processing"/>
    <property type="evidence" value="ECO:0007669"/>
    <property type="project" value="InterPro"/>
</dbReference>
<reference evidence="10 11" key="1">
    <citation type="submission" date="2013-11" db="EMBL/GenBank/DDBJ databases">
        <title>Single cell genomics of uncultured Tannerella BU063 (oral taxon 286).</title>
        <authorList>
            <person name="Beall C.J."/>
            <person name="Campbell A.G."/>
            <person name="Griffen A.L."/>
            <person name="Podar M."/>
            <person name="Leys E.J."/>
        </authorList>
    </citation>
    <scope>NUCLEOTIDE SEQUENCE [LARGE SCALE GENOMIC DNA]</scope>
    <source>
        <strain evidence="10">Cell 2</strain>
    </source>
</reference>
<dbReference type="InterPro" id="IPR036286">
    <property type="entry name" value="LexA/Signal_pep-like_sf"/>
</dbReference>
<comment type="catalytic activity">
    <reaction evidence="1">
        <text>Cleavage of hydrophobic, N-terminal signal or leader sequences from secreted and periplasmic proteins.</text>
        <dbReference type="EC" id="3.4.21.89"/>
    </reaction>
</comment>